<dbReference type="AlphaFoldDB" id="A0A366FTY2"/>
<dbReference type="InterPro" id="IPR038732">
    <property type="entry name" value="HpyO/CreE_NAD-binding"/>
</dbReference>
<keyword evidence="3" id="KW-1185">Reference proteome</keyword>
<comment type="caution">
    <text evidence="2">The sequence shown here is derived from an EMBL/GenBank/DDBJ whole genome shotgun (WGS) entry which is preliminary data.</text>
</comment>
<dbReference type="SUPFAM" id="SSF51905">
    <property type="entry name" value="FAD/NAD(P)-binding domain"/>
    <property type="match status" value="1"/>
</dbReference>
<reference evidence="2 3" key="1">
    <citation type="submission" date="2018-06" db="EMBL/GenBank/DDBJ databases">
        <title>Genomic Encyclopedia of Type Strains, Phase IV (KMG-IV): sequencing the most valuable type-strain genomes for metagenomic binning, comparative biology and taxonomic classification.</title>
        <authorList>
            <person name="Goeker M."/>
        </authorList>
    </citation>
    <scope>NUCLEOTIDE SEQUENCE [LARGE SCALE GENOMIC DNA]</scope>
    <source>
        <strain evidence="2 3">DSM 24875</strain>
    </source>
</reference>
<dbReference type="RefSeq" id="WP_113887218.1">
    <property type="nucleotide sequence ID" value="NZ_QNRK01000001.1"/>
</dbReference>
<sequence>MSADRPTIAIVGGGFSGAAVAYHLAQAGAPANLVVFEPRARLGAGLAYGGDDPSHRINVPATRMSLLPDDRTHFARWLETSGTLAHDPGARSGADAFARRQDFGRYMDEALRPLASGARVRHVRAAVVSVRRSAGAWAVRDAVGDGIDADLVIVATTHPSPTVPAELDSLRGDPRLIPDALAGGALSRLTGEERVLLVGSGLTAADVVATLDACGHRGQVVMVSRRGLRSLGHAPRPFAAEGDFVSDPVRTASALVRNVRRAVQQAEAEGRTWHSVLDAVRTQGPSIWRTLTPEARKRVARRLRPYWDVHRFRAAPQIDTTLARKLEDRSLELRRARLGTAAAGPEGLTVELFDSRRGSATCETFDAIIVATGPSHREILQAQPYLRALAEQGHVALDEIGLGLEVSRKGRAVGASGRAEPTLLVAGPLARGTFGELMGLPEVSDYARFIAEQAFEELSLSLPRAGRRSVVSVGQDGP</sequence>
<organism evidence="2 3">
    <name type="scientific">Roseiarcus fermentans</name>
    <dbReference type="NCBI Taxonomy" id="1473586"/>
    <lineage>
        <taxon>Bacteria</taxon>
        <taxon>Pseudomonadati</taxon>
        <taxon>Pseudomonadota</taxon>
        <taxon>Alphaproteobacteria</taxon>
        <taxon>Hyphomicrobiales</taxon>
        <taxon>Roseiarcaceae</taxon>
        <taxon>Roseiarcus</taxon>
    </lineage>
</organism>
<dbReference type="InterPro" id="IPR052189">
    <property type="entry name" value="L-asp_N-monooxygenase_NS-form"/>
</dbReference>
<feature type="domain" description="FAD-dependent urate hydroxylase HpyO/Asp monooxygenase CreE-like FAD/NAD(P)-binding" evidence="1">
    <location>
        <begin position="9"/>
        <end position="158"/>
    </location>
</feature>
<evidence type="ECO:0000259" key="1">
    <source>
        <dbReference type="Pfam" id="PF13454"/>
    </source>
</evidence>
<dbReference type="Gene3D" id="3.50.50.60">
    <property type="entry name" value="FAD/NAD(P)-binding domain"/>
    <property type="match status" value="2"/>
</dbReference>
<dbReference type="PANTHER" id="PTHR40254">
    <property type="entry name" value="BLR0577 PROTEIN"/>
    <property type="match status" value="1"/>
</dbReference>
<protein>
    <submittedName>
        <fullName evidence="2">Putative NAD(P)/FAD-binding protein YdhS</fullName>
    </submittedName>
</protein>
<name>A0A366FTY2_9HYPH</name>
<proteinExistence type="predicted"/>
<evidence type="ECO:0000313" key="2">
    <source>
        <dbReference type="EMBL" id="RBP18143.1"/>
    </source>
</evidence>
<dbReference type="PANTHER" id="PTHR40254:SF1">
    <property type="entry name" value="BLR0577 PROTEIN"/>
    <property type="match status" value="1"/>
</dbReference>
<dbReference type="EMBL" id="QNRK01000001">
    <property type="protein sequence ID" value="RBP18143.1"/>
    <property type="molecule type" value="Genomic_DNA"/>
</dbReference>
<evidence type="ECO:0000313" key="3">
    <source>
        <dbReference type="Proteomes" id="UP000253529"/>
    </source>
</evidence>
<accession>A0A366FTY2</accession>
<dbReference type="OrthoDB" id="101972at2"/>
<gene>
    <name evidence="2" type="ORF">DFR50_10185</name>
</gene>
<dbReference type="Pfam" id="PF13454">
    <property type="entry name" value="NAD_binding_9"/>
    <property type="match status" value="1"/>
</dbReference>
<dbReference type="InterPro" id="IPR036188">
    <property type="entry name" value="FAD/NAD-bd_sf"/>
</dbReference>
<dbReference type="Proteomes" id="UP000253529">
    <property type="component" value="Unassembled WGS sequence"/>
</dbReference>